<sequence length="65" mass="7233">MPSAPQRIRAGPRVLQIQRLGQAPQIVRAQIARQTRCVIALENAAQQLGLQIALGRIKQQQPARR</sequence>
<dbReference type="EMBL" id="LBDA02000057">
    <property type="protein sequence ID" value="OIK24784.1"/>
    <property type="molecule type" value="Genomic_DNA"/>
</dbReference>
<accession>A0A1J4PY76</accession>
<dbReference type="AlphaFoldDB" id="A0A1J4PY76"/>
<name>A0A1J4PY76_9ACTN</name>
<evidence type="ECO:0000313" key="1">
    <source>
        <dbReference type="EMBL" id="OIK24784.1"/>
    </source>
</evidence>
<keyword evidence="2" id="KW-1185">Reference proteome</keyword>
<organism evidence="1 2">
    <name type="scientific">Streptomyces malaysiense</name>
    <dbReference type="NCBI Taxonomy" id="1428626"/>
    <lineage>
        <taxon>Bacteria</taxon>
        <taxon>Bacillati</taxon>
        <taxon>Actinomycetota</taxon>
        <taxon>Actinomycetes</taxon>
        <taxon>Kitasatosporales</taxon>
        <taxon>Streptomycetaceae</taxon>
        <taxon>Streptomyces</taxon>
    </lineage>
</organism>
<proteinExistence type="predicted"/>
<protein>
    <submittedName>
        <fullName evidence="1">Uncharacterized protein</fullName>
    </submittedName>
</protein>
<dbReference type="Proteomes" id="UP000034838">
    <property type="component" value="Unassembled WGS sequence"/>
</dbReference>
<gene>
    <name evidence="1" type="ORF">VT52_024595</name>
</gene>
<evidence type="ECO:0000313" key="2">
    <source>
        <dbReference type="Proteomes" id="UP000034838"/>
    </source>
</evidence>
<comment type="caution">
    <text evidence="1">The sequence shown here is derived from an EMBL/GenBank/DDBJ whole genome shotgun (WGS) entry which is preliminary data.</text>
</comment>
<reference evidence="1" key="1">
    <citation type="submission" date="2016-10" db="EMBL/GenBank/DDBJ databases">
        <title>Genome sequence of Streptomyces malaysiense MUSC 136.</title>
        <authorList>
            <person name="Lee L.-H."/>
            <person name="Ser H.-L."/>
        </authorList>
    </citation>
    <scope>NUCLEOTIDE SEQUENCE [LARGE SCALE GENOMIC DNA]</scope>
    <source>
        <strain evidence="1">MUSC 136</strain>
    </source>
</reference>